<keyword evidence="1" id="KW-1133">Transmembrane helix</keyword>
<evidence type="ECO:0000313" key="2">
    <source>
        <dbReference type="EMBL" id="RMZ96607.1"/>
    </source>
</evidence>
<evidence type="ECO:0000256" key="1">
    <source>
        <dbReference type="SAM" id="Phobius"/>
    </source>
</evidence>
<keyword evidence="3" id="KW-1185">Reference proteome</keyword>
<evidence type="ECO:0000313" key="3">
    <source>
        <dbReference type="Proteomes" id="UP000276133"/>
    </source>
</evidence>
<keyword evidence="1" id="KW-0812">Transmembrane</keyword>
<comment type="caution">
    <text evidence="2">The sequence shown here is derived from an EMBL/GenBank/DDBJ whole genome shotgun (WGS) entry which is preliminary data.</text>
</comment>
<dbReference type="EMBL" id="REGN01012025">
    <property type="protein sequence ID" value="RMZ96607.1"/>
    <property type="molecule type" value="Genomic_DNA"/>
</dbReference>
<dbReference type="Proteomes" id="UP000276133">
    <property type="component" value="Unassembled WGS sequence"/>
</dbReference>
<organism evidence="2 3">
    <name type="scientific">Brachionus plicatilis</name>
    <name type="common">Marine rotifer</name>
    <name type="synonym">Brachionus muelleri</name>
    <dbReference type="NCBI Taxonomy" id="10195"/>
    <lineage>
        <taxon>Eukaryota</taxon>
        <taxon>Metazoa</taxon>
        <taxon>Spiralia</taxon>
        <taxon>Gnathifera</taxon>
        <taxon>Rotifera</taxon>
        <taxon>Eurotatoria</taxon>
        <taxon>Monogononta</taxon>
        <taxon>Pseudotrocha</taxon>
        <taxon>Ploima</taxon>
        <taxon>Brachionidae</taxon>
        <taxon>Brachionus</taxon>
    </lineage>
</organism>
<reference evidence="2 3" key="1">
    <citation type="journal article" date="2018" name="Sci. Rep.">
        <title>Genomic signatures of local adaptation to the degree of environmental predictability in rotifers.</title>
        <authorList>
            <person name="Franch-Gras L."/>
            <person name="Hahn C."/>
            <person name="Garcia-Roger E.M."/>
            <person name="Carmona M.J."/>
            <person name="Serra M."/>
            <person name="Gomez A."/>
        </authorList>
    </citation>
    <scope>NUCLEOTIDE SEQUENCE [LARGE SCALE GENOMIC DNA]</scope>
    <source>
        <strain evidence="2">HYR1</strain>
    </source>
</reference>
<proteinExistence type="predicted"/>
<protein>
    <submittedName>
        <fullName evidence="2">Uncharacterized protein</fullName>
    </submittedName>
</protein>
<dbReference type="AlphaFoldDB" id="A0A3M7PD10"/>
<name>A0A3M7PD10_BRAPC</name>
<gene>
    <name evidence="2" type="ORF">BpHYR1_029101</name>
</gene>
<feature type="transmembrane region" description="Helical" evidence="1">
    <location>
        <begin position="137"/>
        <end position="163"/>
    </location>
</feature>
<accession>A0A3M7PD10</accession>
<keyword evidence="1" id="KW-0472">Membrane</keyword>
<sequence>MDNKKQREKRVPTCVGSFVYFEVFGAGEHFSAADERTRKGFFAGVHPDVIDELVLGLERLELAGTVLPEACVRGAVRPADMVHRQMGDDVVHGVKEAVASALGLLVDPATLELLFDGRRLFVCLEVERRCGWRRRRVLCGGLSAVIVVLVVVLLIVVVGLVVWQEGQIGVGGLESDGRRRAAG</sequence>